<feature type="domain" description="Alpha/beta hydrolase fold-3" evidence="2">
    <location>
        <begin position="30"/>
        <end position="111"/>
    </location>
</feature>
<sequence length="273" mass="29760">QVPVADGTDVEIRIYRPDNASGRLPAYYVVHGGGWCVGNHDSEGAMNNALCVKTGVVVISVDYRRAPEHPFPTPVNDCYTVLKWVMDNAAKLEVDASRIIIGGSSSGANMVRPSMSSGGYYVAAMAQRARDEELDGIIGQVLNIPALCHPKHFPSDKYELLSFEQNADSPTTNKKNLIWFWDQYLPNAEPDPYASPLLARSLAGLPPTLIQVAGMDPLRDEGIAYAQALEAAGVPTTLKPLKGVPHGFMMITSLRQTAEYYQNAVDWVLSRLA</sequence>
<dbReference type="Proteomes" id="UP000250266">
    <property type="component" value="Unassembled WGS sequence"/>
</dbReference>
<name>A0A8E2JAE3_9PEZI</name>
<accession>A0A8E2JAE3</accession>
<dbReference type="InterPro" id="IPR013094">
    <property type="entry name" value="AB_hydrolase_3"/>
</dbReference>
<keyword evidence="4" id="KW-1185">Reference proteome</keyword>
<feature type="non-terminal residue" evidence="3">
    <location>
        <position position="273"/>
    </location>
</feature>
<dbReference type="GO" id="GO:0016787">
    <property type="term" value="F:hydrolase activity"/>
    <property type="evidence" value="ECO:0007669"/>
    <property type="project" value="UniProtKB-KW"/>
</dbReference>
<dbReference type="AlphaFoldDB" id="A0A8E2JAE3"/>
<dbReference type="InterPro" id="IPR029058">
    <property type="entry name" value="AB_hydrolase_fold"/>
</dbReference>
<keyword evidence="1 3" id="KW-0378">Hydrolase</keyword>
<dbReference type="PANTHER" id="PTHR48081:SF8">
    <property type="entry name" value="ALPHA_BETA HYDROLASE FOLD-3 DOMAIN-CONTAINING PROTEIN-RELATED"/>
    <property type="match status" value="1"/>
</dbReference>
<dbReference type="SUPFAM" id="SSF53474">
    <property type="entry name" value="alpha/beta-Hydrolases"/>
    <property type="match status" value="1"/>
</dbReference>
<dbReference type="EMBL" id="KV745347">
    <property type="protein sequence ID" value="OCK75228.1"/>
    <property type="molecule type" value="Genomic_DNA"/>
</dbReference>
<dbReference type="OrthoDB" id="408631at2759"/>
<organism evidence="3 4">
    <name type="scientific">Lepidopterella palustris CBS 459.81</name>
    <dbReference type="NCBI Taxonomy" id="1314670"/>
    <lineage>
        <taxon>Eukaryota</taxon>
        <taxon>Fungi</taxon>
        <taxon>Dikarya</taxon>
        <taxon>Ascomycota</taxon>
        <taxon>Pezizomycotina</taxon>
        <taxon>Dothideomycetes</taxon>
        <taxon>Pleosporomycetidae</taxon>
        <taxon>Mytilinidiales</taxon>
        <taxon>Argynnaceae</taxon>
        <taxon>Lepidopterella</taxon>
    </lineage>
</organism>
<evidence type="ECO:0000313" key="4">
    <source>
        <dbReference type="Proteomes" id="UP000250266"/>
    </source>
</evidence>
<dbReference type="PANTHER" id="PTHR48081">
    <property type="entry name" value="AB HYDROLASE SUPERFAMILY PROTEIN C4A8.06C"/>
    <property type="match status" value="1"/>
</dbReference>
<feature type="domain" description="Alpha/beta hydrolase fold-3" evidence="2">
    <location>
        <begin position="116"/>
        <end position="250"/>
    </location>
</feature>
<protein>
    <submittedName>
        <fullName evidence="3">Alpha/beta hydrolase fold-3</fullName>
    </submittedName>
</protein>
<feature type="non-terminal residue" evidence="3">
    <location>
        <position position="1"/>
    </location>
</feature>
<gene>
    <name evidence="3" type="ORF">K432DRAFT_262236</name>
</gene>
<evidence type="ECO:0000259" key="2">
    <source>
        <dbReference type="Pfam" id="PF07859"/>
    </source>
</evidence>
<dbReference type="InterPro" id="IPR050300">
    <property type="entry name" value="GDXG_lipolytic_enzyme"/>
</dbReference>
<dbReference type="Gene3D" id="3.40.50.1820">
    <property type="entry name" value="alpha/beta hydrolase"/>
    <property type="match status" value="1"/>
</dbReference>
<dbReference type="Pfam" id="PF07859">
    <property type="entry name" value="Abhydrolase_3"/>
    <property type="match status" value="2"/>
</dbReference>
<reference evidence="3 4" key="1">
    <citation type="journal article" date="2016" name="Nat. Commun.">
        <title>Ectomycorrhizal ecology is imprinted in the genome of the dominant symbiotic fungus Cenococcum geophilum.</title>
        <authorList>
            <consortium name="DOE Joint Genome Institute"/>
            <person name="Peter M."/>
            <person name="Kohler A."/>
            <person name="Ohm R.A."/>
            <person name="Kuo A."/>
            <person name="Krutzmann J."/>
            <person name="Morin E."/>
            <person name="Arend M."/>
            <person name="Barry K.W."/>
            <person name="Binder M."/>
            <person name="Choi C."/>
            <person name="Clum A."/>
            <person name="Copeland A."/>
            <person name="Grisel N."/>
            <person name="Haridas S."/>
            <person name="Kipfer T."/>
            <person name="LaButti K."/>
            <person name="Lindquist E."/>
            <person name="Lipzen A."/>
            <person name="Maire R."/>
            <person name="Meier B."/>
            <person name="Mihaltcheva S."/>
            <person name="Molinier V."/>
            <person name="Murat C."/>
            <person name="Poggeler S."/>
            <person name="Quandt C.A."/>
            <person name="Sperisen C."/>
            <person name="Tritt A."/>
            <person name="Tisserant E."/>
            <person name="Crous P.W."/>
            <person name="Henrissat B."/>
            <person name="Nehls U."/>
            <person name="Egli S."/>
            <person name="Spatafora J.W."/>
            <person name="Grigoriev I.V."/>
            <person name="Martin F.M."/>
        </authorList>
    </citation>
    <scope>NUCLEOTIDE SEQUENCE [LARGE SCALE GENOMIC DNA]</scope>
    <source>
        <strain evidence="3 4">CBS 459.81</strain>
    </source>
</reference>
<proteinExistence type="predicted"/>
<evidence type="ECO:0000313" key="3">
    <source>
        <dbReference type="EMBL" id="OCK75228.1"/>
    </source>
</evidence>
<evidence type="ECO:0000256" key="1">
    <source>
        <dbReference type="ARBA" id="ARBA00022801"/>
    </source>
</evidence>